<reference evidence="1" key="1">
    <citation type="submission" date="2018-04" db="EMBL/GenBank/DDBJ databases">
        <title>Transcriptome assembly of Sipha flava.</title>
        <authorList>
            <person name="Scully E.D."/>
            <person name="Geib S.M."/>
            <person name="Palmer N.A."/>
            <person name="Koch K."/>
            <person name="Bradshaw J."/>
            <person name="Heng-Moss T."/>
            <person name="Sarath G."/>
        </authorList>
    </citation>
    <scope>NUCLEOTIDE SEQUENCE</scope>
</reference>
<protein>
    <submittedName>
        <fullName evidence="1">Uncharacterized protein</fullName>
    </submittedName>
</protein>
<organism evidence="1">
    <name type="scientific">Sipha flava</name>
    <name type="common">yellow sugarcane aphid</name>
    <dbReference type="NCBI Taxonomy" id="143950"/>
    <lineage>
        <taxon>Eukaryota</taxon>
        <taxon>Metazoa</taxon>
        <taxon>Ecdysozoa</taxon>
        <taxon>Arthropoda</taxon>
        <taxon>Hexapoda</taxon>
        <taxon>Insecta</taxon>
        <taxon>Pterygota</taxon>
        <taxon>Neoptera</taxon>
        <taxon>Paraneoptera</taxon>
        <taxon>Hemiptera</taxon>
        <taxon>Sternorrhyncha</taxon>
        <taxon>Aphidomorpha</taxon>
        <taxon>Aphidoidea</taxon>
        <taxon>Aphididae</taxon>
        <taxon>Sipha</taxon>
    </lineage>
</organism>
<gene>
    <name evidence="1" type="ORF">g.98509</name>
</gene>
<name>A0A2S2Q4X1_9HEMI</name>
<dbReference type="EMBL" id="GGMS01003437">
    <property type="protein sequence ID" value="MBY72640.1"/>
    <property type="molecule type" value="Transcribed_RNA"/>
</dbReference>
<sequence>MAYAQLCSTRLRVMIERIHQVTTLRCTEHVVNVTCMEGFSKTAGSRPSRRDFHAQARNSLYIFGDKHNTRRLAPRPQQRRGYGCANTFEKKADDRAQCVRPGVQIRRQFNNITRVVFQFRVRALDYKVQYIAPPSCDLPGALPGLLQDLL</sequence>
<evidence type="ECO:0000313" key="1">
    <source>
        <dbReference type="EMBL" id="MBY72640.1"/>
    </source>
</evidence>
<dbReference type="AlphaFoldDB" id="A0A2S2Q4X1"/>
<accession>A0A2S2Q4X1</accession>
<proteinExistence type="predicted"/>